<accession>A0ABX0UIW4</accession>
<dbReference type="InterPro" id="IPR006680">
    <property type="entry name" value="Amidohydro-rel"/>
</dbReference>
<organism evidence="2 3">
    <name type="scientific">Dyadobacter arcticus</name>
    <dbReference type="NCBI Taxonomy" id="1078754"/>
    <lineage>
        <taxon>Bacteria</taxon>
        <taxon>Pseudomonadati</taxon>
        <taxon>Bacteroidota</taxon>
        <taxon>Cytophagia</taxon>
        <taxon>Cytophagales</taxon>
        <taxon>Spirosomataceae</taxon>
        <taxon>Dyadobacter</taxon>
    </lineage>
</organism>
<dbReference type="Gene3D" id="3.30.110.90">
    <property type="entry name" value="Amidohydrolase"/>
    <property type="match status" value="1"/>
</dbReference>
<proteinExistence type="predicted"/>
<evidence type="ECO:0000313" key="3">
    <source>
        <dbReference type="Proteomes" id="UP001179181"/>
    </source>
</evidence>
<dbReference type="EMBL" id="JAASQJ010000002">
    <property type="protein sequence ID" value="NIJ52958.1"/>
    <property type="molecule type" value="Genomic_DNA"/>
</dbReference>
<dbReference type="Proteomes" id="UP001179181">
    <property type="component" value="Unassembled WGS sequence"/>
</dbReference>
<name>A0ABX0UIW4_9BACT</name>
<dbReference type="SUPFAM" id="SSF51338">
    <property type="entry name" value="Composite domain of metallo-dependent hydrolases"/>
    <property type="match status" value="1"/>
</dbReference>
<dbReference type="InterPro" id="IPR011059">
    <property type="entry name" value="Metal-dep_hydrolase_composite"/>
</dbReference>
<dbReference type="SUPFAM" id="SSF51556">
    <property type="entry name" value="Metallo-dependent hydrolases"/>
    <property type="match status" value="1"/>
</dbReference>
<dbReference type="Gene3D" id="3.40.50.10910">
    <property type="entry name" value="Amidohydrolase"/>
    <property type="match status" value="1"/>
</dbReference>
<dbReference type="Gene3D" id="1.20.58.520">
    <property type="entry name" value="Amidohydrolase"/>
    <property type="match status" value="1"/>
</dbReference>
<gene>
    <name evidence="2" type="ORF">FHS68_002128</name>
</gene>
<feature type="domain" description="Amidohydrolase-related" evidence="1">
    <location>
        <begin position="103"/>
        <end position="458"/>
    </location>
</feature>
<dbReference type="Pfam" id="PF01979">
    <property type="entry name" value="Amidohydro_1"/>
    <property type="match status" value="1"/>
</dbReference>
<comment type="caution">
    <text evidence="2">The sequence shown here is derived from an EMBL/GenBank/DDBJ whole genome shotgun (WGS) entry which is preliminary data.</text>
</comment>
<dbReference type="PANTHER" id="PTHR43135">
    <property type="entry name" value="ALPHA-D-RIBOSE 1-METHYLPHOSPHONATE 5-TRIPHOSPHATE DIPHOSPHATASE"/>
    <property type="match status" value="1"/>
</dbReference>
<dbReference type="InterPro" id="IPR032466">
    <property type="entry name" value="Metal_Hydrolase"/>
</dbReference>
<dbReference type="PROSITE" id="PS51257">
    <property type="entry name" value="PROKAR_LIPOPROTEIN"/>
    <property type="match status" value="1"/>
</dbReference>
<sequence>MGKFVFNDLAQLPMGSKLFYRIWISFFLVAVACRALPSKSDVPQGIIRNNAIYAIKNVNIIPMTLKNEVIYNATVVIRDNRIESINGQIPAGVEVIQGKGKWLVPGFIDMHVHVPTDFYVGTKLPTQDASVFFDTQDLVTPYVANGVTTIFNLNASFGSFSQRNAIARGNVIGPRMALAALIDGGQGIGRKVNTATDGRQAVRSAKAEGYEFIKVYSGLNVETYKAIIDEAHAQGLKTIGHIPDAFQGKLKQAFVPYYGMVAHAEEFTKHSKDFSEEDAQRFAILAKENGTWLTPTLTALSWISSQVRSIDELRTSPTLQYVHPLLQSKWLTANNYHQDTTSERRDYFKKMVDFNKKLVRAFKLAGVPIVTGTDTGVSGVVAGFSLHHEMEQLVEAGLTPEEVLSSATRLPAIWLGLESEIGTVEKGKRADLVLLDSNPLEDVKNARRISGVVVNGQWIDKSSISKMLSELSKRNTAAKDKYDWNKLMGK</sequence>
<dbReference type="Gene3D" id="2.30.40.10">
    <property type="entry name" value="Urease, subunit C, domain 1"/>
    <property type="match status" value="1"/>
</dbReference>
<keyword evidence="3" id="KW-1185">Reference proteome</keyword>
<protein>
    <submittedName>
        <fullName evidence="2">Imidazolonepropionase-like amidohydrolase</fullName>
    </submittedName>
</protein>
<dbReference type="PANTHER" id="PTHR43135:SF3">
    <property type="entry name" value="ALPHA-D-RIBOSE 1-METHYLPHOSPHONATE 5-TRIPHOSPHATE DIPHOSPHATASE"/>
    <property type="match status" value="1"/>
</dbReference>
<dbReference type="RefSeq" id="WP_167269745.1">
    <property type="nucleotide sequence ID" value="NZ_JAASQJ010000002.1"/>
</dbReference>
<evidence type="ECO:0000259" key="1">
    <source>
        <dbReference type="Pfam" id="PF01979"/>
    </source>
</evidence>
<reference evidence="2 3" key="1">
    <citation type="submission" date="2020-03" db="EMBL/GenBank/DDBJ databases">
        <title>Genomic Encyclopedia of Type Strains, Phase IV (KMG-IV): sequencing the most valuable type-strain genomes for metagenomic binning, comparative biology and taxonomic classification.</title>
        <authorList>
            <person name="Goeker M."/>
        </authorList>
    </citation>
    <scope>NUCLEOTIDE SEQUENCE [LARGE SCALE GENOMIC DNA]</scope>
    <source>
        <strain evidence="2 3">DSM 102865</strain>
    </source>
</reference>
<dbReference type="InterPro" id="IPR051781">
    <property type="entry name" value="Metallo-dep_Hydrolase"/>
</dbReference>
<evidence type="ECO:0000313" key="2">
    <source>
        <dbReference type="EMBL" id="NIJ52958.1"/>
    </source>
</evidence>